<keyword evidence="3" id="KW-1185">Reference proteome</keyword>
<dbReference type="InterPro" id="IPR045403">
    <property type="entry name" value="HTH_59_Firmicutes_type"/>
</dbReference>
<dbReference type="AlphaFoldDB" id="A0A1M6HYB3"/>
<dbReference type="Proteomes" id="UP000184310">
    <property type="component" value="Unassembled WGS sequence"/>
</dbReference>
<name>A0A1M6HYB3_9CLOT</name>
<dbReference type="EMBL" id="FQZB01000007">
    <property type="protein sequence ID" value="SHJ27226.1"/>
    <property type="molecule type" value="Genomic_DNA"/>
</dbReference>
<reference evidence="2 3" key="1">
    <citation type="submission" date="2016-11" db="EMBL/GenBank/DDBJ databases">
        <authorList>
            <person name="Jaros S."/>
            <person name="Januszkiewicz K."/>
            <person name="Wedrychowicz H."/>
        </authorList>
    </citation>
    <scope>NUCLEOTIDE SEQUENCE [LARGE SCALE GENOMIC DNA]</scope>
    <source>
        <strain evidence="2 3">DSM 21758</strain>
    </source>
</reference>
<proteinExistence type="predicted"/>
<gene>
    <name evidence="2" type="ORF">SAMN02745163_01628</name>
</gene>
<dbReference type="OrthoDB" id="1710385at2"/>
<organism evidence="2 3">
    <name type="scientific">Clostridium cavendishii DSM 21758</name>
    <dbReference type="NCBI Taxonomy" id="1121302"/>
    <lineage>
        <taxon>Bacteria</taxon>
        <taxon>Bacillati</taxon>
        <taxon>Bacillota</taxon>
        <taxon>Clostridia</taxon>
        <taxon>Eubacteriales</taxon>
        <taxon>Clostridiaceae</taxon>
        <taxon>Clostridium</taxon>
    </lineage>
</organism>
<accession>A0A1M6HYB3</accession>
<dbReference type="Pfam" id="PF20038">
    <property type="entry name" value="HTH_59"/>
    <property type="match status" value="1"/>
</dbReference>
<evidence type="ECO:0000259" key="1">
    <source>
        <dbReference type="Pfam" id="PF20038"/>
    </source>
</evidence>
<evidence type="ECO:0000313" key="2">
    <source>
        <dbReference type="EMBL" id="SHJ27226.1"/>
    </source>
</evidence>
<evidence type="ECO:0000313" key="3">
    <source>
        <dbReference type="Proteomes" id="UP000184310"/>
    </source>
</evidence>
<feature type="domain" description="Helix-turn-helix" evidence="1">
    <location>
        <begin position="10"/>
        <end position="65"/>
    </location>
</feature>
<protein>
    <recommendedName>
        <fullName evidence="1">Helix-turn-helix domain-containing protein</fullName>
    </recommendedName>
</protein>
<sequence length="164" mass="19421">MGDFGNGINLDLVMTLSEASEKWGFSNGATIRKAIEREKFKSYEIKRSGNVWLITYDAMNRVFGEPNKTSNDYILYLDDIINLYRKYIVDETIDYLQYIYDIKDICEKYIDSGNKIMLKRRVAKDTIITVFIIKTEDELERIISYFKFSFEKLSIIDWIKDKIK</sequence>